<proteinExistence type="inferred from homology"/>
<evidence type="ECO:0000256" key="2">
    <source>
        <dbReference type="ARBA" id="ARBA00008664"/>
    </source>
</evidence>
<keyword evidence="4" id="KW-0378">Hydrolase</keyword>
<sequence>MTIFVYSRDLFHLVMKRQLNYSLLIFLLLFAGCKKGNDKDDNGSGTATIALNLPDAIFTDLTKVSVGQASPVIMDRLIALIDATPANATIHLSIFGFDHSGVINALKKASERGVILHIMIDMSVEDTKAQNPPTISTIRGFIKAGSEVVVVTNDVNTSSINHNKFVLFSELNTDKGKVSNVVFQTSHNFTVDDSKKIQDAVTMSHEGLYNAYVTYWNDIKAKASSGMKDFYYKEYVNDADGITAFFFPKRRNGISYGDDTIIEILNNITEPSTATVRVGMSDWVVSRINVANKLSELVTAGAKVEVVVKNKIDDEVQAVLRDMQSRGAFVKIYDISRTNIHSKFLLIEGKYKGQQCTIVATGSHNYTTNALRNNNETLLMLKNSSLYAKYISYYNEMKKLPGIN</sequence>
<accession>A0A5M9HG36</accession>
<evidence type="ECO:0000256" key="5">
    <source>
        <dbReference type="ARBA" id="ARBA00022963"/>
    </source>
</evidence>
<dbReference type="Proteomes" id="UP000322918">
    <property type="component" value="Unassembled WGS sequence"/>
</dbReference>
<keyword evidence="6" id="KW-0443">Lipid metabolism</keyword>
<keyword evidence="5" id="KW-0442">Lipid degradation</keyword>
<dbReference type="SUPFAM" id="SSF56024">
    <property type="entry name" value="Phospholipase D/nuclease"/>
    <property type="match status" value="2"/>
</dbReference>
<evidence type="ECO:0000313" key="9">
    <source>
        <dbReference type="Proteomes" id="UP000322918"/>
    </source>
</evidence>
<reference evidence="8 9" key="1">
    <citation type="submission" date="2019-09" db="EMBL/GenBank/DDBJ databases">
        <title>Pararcticibacter amylolyticus gen. nov., sp. nov., isolated from a rottenly hemp rope, and reclassification of Pedobacter tournemirensis as Pararcticibacter tournemirensis comb. nov.</title>
        <authorList>
            <person name="Cai Y."/>
        </authorList>
    </citation>
    <scope>NUCLEOTIDE SEQUENCE [LARGE SCALE GENOMIC DNA]</scope>
    <source>
        <strain evidence="8 9">TF5-37.2-LB10</strain>
    </source>
</reference>
<gene>
    <name evidence="8" type="ORF">F1649_06260</name>
</gene>
<dbReference type="OrthoDB" id="975384at2"/>
<dbReference type="PANTHER" id="PTHR43856">
    <property type="entry name" value="CARDIOLIPIN HYDROLASE"/>
    <property type="match status" value="1"/>
</dbReference>
<organism evidence="8 9">
    <name type="scientific">Arcticibacter tournemirensis</name>
    <dbReference type="NCBI Taxonomy" id="699437"/>
    <lineage>
        <taxon>Bacteria</taxon>
        <taxon>Pseudomonadati</taxon>
        <taxon>Bacteroidota</taxon>
        <taxon>Sphingobacteriia</taxon>
        <taxon>Sphingobacteriales</taxon>
        <taxon>Sphingobacteriaceae</taxon>
        <taxon>Arcticibacter</taxon>
    </lineage>
</organism>
<dbReference type="Pfam" id="PF13091">
    <property type="entry name" value="PLDc_2"/>
    <property type="match status" value="2"/>
</dbReference>
<dbReference type="InterPro" id="IPR051406">
    <property type="entry name" value="PLD_domain"/>
</dbReference>
<dbReference type="AlphaFoldDB" id="A0A5M9HG36"/>
<evidence type="ECO:0000256" key="4">
    <source>
        <dbReference type="ARBA" id="ARBA00022801"/>
    </source>
</evidence>
<feature type="domain" description="Phospholipase D-like" evidence="7">
    <location>
        <begin position="274"/>
        <end position="397"/>
    </location>
</feature>
<evidence type="ECO:0000256" key="1">
    <source>
        <dbReference type="ARBA" id="ARBA00000798"/>
    </source>
</evidence>
<dbReference type="GO" id="GO:0004630">
    <property type="term" value="F:phospholipase D activity"/>
    <property type="evidence" value="ECO:0007669"/>
    <property type="project" value="UniProtKB-EC"/>
</dbReference>
<comment type="similarity">
    <text evidence="2">Belongs to the phospholipase D family.</text>
</comment>
<keyword evidence="9" id="KW-1185">Reference proteome</keyword>
<dbReference type="GO" id="GO:0016891">
    <property type="term" value="F:RNA endonuclease activity producing 5'-phosphomonoesters, hydrolytic mechanism"/>
    <property type="evidence" value="ECO:0007669"/>
    <property type="project" value="TreeGrafter"/>
</dbReference>
<dbReference type="EMBL" id="VWNE01000008">
    <property type="protein sequence ID" value="KAA8484374.1"/>
    <property type="molecule type" value="Genomic_DNA"/>
</dbReference>
<dbReference type="PANTHER" id="PTHR43856:SF1">
    <property type="entry name" value="MITOCHONDRIAL CARDIOLIPIN HYDROLASE"/>
    <property type="match status" value="1"/>
</dbReference>
<feature type="domain" description="Phospholipase D-like" evidence="7">
    <location>
        <begin position="86"/>
        <end position="193"/>
    </location>
</feature>
<dbReference type="Gene3D" id="3.30.870.10">
    <property type="entry name" value="Endonuclease Chain A"/>
    <property type="match status" value="2"/>
</dbReference>
<dbReference type="InterPro" id="IPR025202">
    <property type="entry name" value="PLD-like_dom"/>
</dbReference>
<evidence type="ECO:0000313" key="8">
    <source>
        <dbReference type="EMBL" id="KAA8484374.1"/>
    </source>
</evidence>
<evidence type="ECO:0000256" key="6">
    <source>
        <dbReference type="ARBA" id="ARBA00023098"/>
    </source>
</evidence>
<dbReference type="GO" id="GO:0016042">
    <property type="term" value="P:lipid catabolic process"/>
    <property type="evidence" value="ECO:0007669"/>
    <property type="project" value="UniProtKB-KW"/>
</dbReference>
<evidence type="ECO:0000259" key="7">
    <source>
        <dbReference type="Pfam" id="PF13091"/>
    </source>
</evidence>
<evidence type="ECO:0000256" key="3">
    <source>
        <dbReference type="ARBA" id="ARBA00012027"/>
    </source>
</evidence>
<comment type="catalytic activity">
    <reaction evidence="1">
        <text>a 1,2-diacyl-sn-glycero-3-phosphocholine + H2O = a 1,2-diacyl-sn-glycero-3-phosphate + choline + H(+)</text>
        <dbReference type="Rhea" id="RHEA:14445"/>
        <dbReference type="ChEBI" id="CHEBI:15354"/>
        <dbReference type="ChEBI" id="CHEBI:15377"/>
        <dbReference type="ChEBI" id="CHEBI:15378"/>
        <dbReference type="ChEBI" id="CHEBI:57643"/>
        <dbReference type="ChEBI" id="CHEBI:58608"/>
        <dbReference type="EC" id="3.1.4.4"/>
    </reaction>
</comment>
<name>A0A5M9HG36_9SPHI</name>
<comment type="caution">
    <text evidence="8">The sequence shown here is derived from an EMBL/GenBank/DDBJ whole genome shotgun (WGS) entry which is preliminary data.</text>
</comment>
<protein>
    <recommendedName>
        <fullName evidence="3">phospholipase D</fullName>
        <ecNumber evidence="3">3.1.4.4</ecNumber>
    </recommendedName>
</protein>
<dbReference type="EC" id="3.1.4.4" evidence="3"/>